<dbReference type="RefSeq" id="WP_186918385.1">
    <property type="nucleotide sequence ID" value="NZ_JACOPQ010000002.1"/>
</dbReference>
<dbReference type="GO" id="GO:0016887">
    <property type="term" value="F:ATP hydrolysis activity"/>
    <property type="evidence" value="ECO:0007669"/>
    <property type="project" value="InterPro"/>
</dbReference>
<dbReference type="SMART" id="SM00382">
    <property type="entry name" value="AAA"/>
    <property type="match status" value="1"/>
</dbReference>
<gene>
    <name evidence="7" type="ORF">H8S62_02635</name>
</gene>
<keyword evidence="8" id="KW-1185">Reference proteome</keyword>
<dbReference type="InterPro" id="IPR003593">
    <property type="entry name" value="AAA+_ATPase"/>
</dbReference>
<dbReference type="InterPro" id="IPR003439">
    <property type="entry name" value="ABC_transporter-like_ATP-bd"/>
</dbReference>
<keyword evidence="3" id="KW-0547">Nucleotide-binding</keyword>
<organism evidence="7 8">
    <name type="scientific">Lawsonibacter faecis</name>
    <dbReference type="NCBI Taxonomy" id="2763052"/>
    <lineage>
        <taxon>Bacteria</taxon>
        <taxon>Bacillati</taxon>
        <taxon>Bacillota</taxon>
        <taxon>Clostridia</taxon>
        <taxon>Eubacteriales</taxon>
        <taxon>Oscillospiraceae</taxon>
        <taxon>Lawsonibacter</taxon>
    </lineage>
</organism>
<dbReference type="Gene3D" id="3.40.50.300">
    <property type="entry name" value="P-loop containing nucleotide triphosphate hydrolases"/>
    <property type="match status" value="1"/>
</dbReference>
<feature type="domain" description="ABC transporter" evidence="6">
    <location>
        <begin position="2"/>
        <end position="231"/>
    </location>
</feature>
<feature type="compositionally biased region" description="Gly residues" evidence="5">
    <location>
        <begin position="319"/>
        <end position="328"/>
    </location>
</feature>
<feature type="region of interest" description="Disordered" evidence="5">
    <location>
        <begin position="309"/>
        <end position="344"/>
    </location>
</feature>
<evidence type="ECO:0000313" key="7">
    <source>
        <dbReference type="EMBL" id="MBC5735909.1"/>
    </source>
</evidence>
<evidence type="ECO:0000256" key="3">
    <source>
        <dbReference type="ARBA" id="ARBA00022741"/>
    </source>
</evidence>
<dbReference type="PANTHER" id="PTHR43335:SF4">
    <property type="entry name" value="ABC TRANSPORTER, ATP-BINDING PROTEIN"/>
    <property type="match status" value="1"/>
</dbReference>
<comment type="similarity">
    <text evidence="1">Belongs to the ABC transporter superfamily.</text>
</comment>
<dbReference type="EMBL" id="JACOPQ010000002">
    <property type="protein sequence ID" value="MBC5735909.1"/>
    <property type="molecule type" value="Genomic_DNA"/>
</dbReference>
<dbReference type="InterPro" id="IPR027417">
    <property type="entry name" value="P-loop_NTPase"/>
</dbReference>
<reference evidence="7" key="1">
    <citation type="submission" date="2020-08" db="EMBL/GenBank/DDBJ databases">
        <title>Genome public.</title>
        <authorList>
            <person name="Liu C."/>
            <person name="Sun Q."/>
        </authorList>
    </citation>
    <scope>NUCLEOTIDE SEQUENCE</scope>
    <source>
        <strain evidence="7">NSJ-52</strain>
    </source>
</reference>
<dbReference type="SUPFAM" id="SSF52540">
    <property type="entry name" value="P-loop containing nucleoside triphosphate hydrolases"/>
    <property type="match status" value="1"/>
</dbReference>
<evidence type="ECO:0000259" key="6">
    <source>
        <dbReference type="PROSITE" id="PS50893"/>
    </source>
</evidence>
<dbReference type="PANTHER" id="PTHR43335">
    <property type="entry name" value="ABC TRANSPORTER, ATP-BINDING PROTEIN"/>
    <property type="match status" value="1"/>
</dbReference>
<dbReference type="Pfam" id="PF00005">
    <property type="entry name" value="ABC_tran"/>
    <property type="match status" value="1"/>
</dbReference>
<name>A0A8J6JIM3_9FIRM</name>
<comment type="caution">
    <text evidence="7">The sequence shown here is derived from an EMBL/GenBank/DDBJ whole genome shotgun (WGS) entry which is preliminary data.</text>
</comment>
<sequence length="344" mass="36705">MIEVRELVKRYGGRLAVDGLSFTVESGQVYGFLGPNGAGKSTTMNMMTGYLGPTAGEVLVDGHSVADEPEEAKRRIGYLPEQPPLYTEMTVDEYLEFAAALKKVPRADRARQVDRAVERTRLGEVRRRLIRNLSKGYRQRVGIAQALLGDPEIIILDEPTVGLDPKQIIEIRALIRALAAEHTVILSSHILAEVQAVCGQILIIHRGRMVASGAPAELERRLAGSQALDVVVKGEEAAGRALLSALPGVRSVESVPGAEPGTAGFRVEPRAGEDLREAVFRACAAAERPLLGLRSGGLTLEEIFLKLTDDEEAVTENGTSGGGPGGDGEIPAAEDAADGEEEEA</sequence>
<dbReference type="PROSITE" id="PS50893">
    <property type="entry name" value="ABC_TRANSPORTER_2"/>
    <property type="match status" value="1"/>
</dbReference>
<feature type="compositionally biased region" description="Acidic residues" evidence="5">
    <location>
        <begin position="335"/>
        <end position="344"/>
    </location>
</feature>
<evidence type="ECO:0000256" key="1">
    <source>
        <dbReference type="ARBA" id="ARBA00005417"/>
    </source>
</evidence>
<keyword evidence="2" id="KW-0813">Transport</keyword>
<evidence type="ECO:0000313" key="8">
    <source>
        <dbReference type="Proteomes" id="UP000607645"/>
    </source>
</evidence>
<dbReference type="AlphaFoldDB" id="A0A8J6JIM3"/>
<accession>A0A8J6JIM3</accession>
<keyword evidence="4 7" id="KW-0067">ATP-binding</keyword>
<evidence type="ECO:0000256" key="4">
    <source>
        <dbReference type="ARBA" id="ARBA00022840"/>
    </source>
</evidence>
<dbReference type="CDD" id="cd03230">
    <property type="entry name" value="ABC_DR_subfamily_A"/>
    <property type="match status" value="1"/>
</dbReference>
<evidence type="ECO:0000256" key="5">
    <source>
        <dbReference type="SAM" id="MobiDB-lite"/>
    </source>
</evidence>
<evidence type="ECO:0000256" key="2">
    <source>
        <dbReference type="ARBA" id="ARBA00022448"/>
    </source>
</evidence>
<proteinExistence type="inferred from homology"/>
<protein>
    <submittedName>
        <fullName evidence="7">ABC transporter ATP-binding protein</fullName>
    </submittedName>
</protein>
<dbReference type="Proteomes" id="UP000607645">
    <property type="component" value="Unassembled WGS sequence"/>
</dbReference>
<dbReference type="GO" id="GO:0005524">
    <property type="term" value="F:ATP binding"/>
    <property type="evidence" value="ECO:0007669"/>
    <property type="project" value="UniProtKB-KW"/>
</dbReference>